<sequence>MDAHVLLATLPLKFERIAVERTLPLRHEVLWPDMPINKVKLPEDQNGWHFGAFMDNPLANDDPIAVISLFLDPIPIDHVAAHSVCGSSAFWDNGPITGPSEIITVRFRKFACKTSMQGQGVGTALFKHAMHFAHSDLKAEVFWCDARVSSVAWYSGRGLSQFGHKFYKGAVEYVRMRVRLSDLRDQPSLNDS</sequence>
<accession>A0A9W9B1I7</accession>
<dbReference type="EMBL" id="JANVFS010000002">
    <property type="protein sequence ID" value="KAJ4494583.1"/>
    <property type="molecule type" value="Genomic_DNA"/>
</dbReference>
<dbReference type="Gene3D" id="3.40.630.30">
    <property type="match status" value="1"/>
</dbReference>
<protein>
    <recommendedName>
        <fullName evidence="1">N-acetyltransferase domain-containing protein</fullName>
    </recommendedName>
</protein>
<reference evidence="2" key="1">
    <citation type="submission" date="2022-08" db="EMBL/GenBank/DDBJ databases">
        <authorList>
            <consortium name="DOE Joint Genome Institute"/>
            <person name="Min B."/>
            <person name="Riley R."/>
            <person name="Sierra-Patev S."/>
            <person name="Naranjo-Ortiz M."/>
            <person name="Looney B."/>
            <person name="Konkel Z."/>
            <person name="Slot J.C."/>
            <person name="Sakamoto Y."/>
            <person name="Steenwyk J.L."/>
            <person name="Rokas A."/>
            <person name="Carro J."/>
            <person name="Camarero S."/>
            <person name="Ferreira P."/>
            <person name="Molpeceres G."/>
            <person name="Ruiz-Duenas F.J."/>
            <person name="Serrano A."/>
            <person name="Henrissat B."/>
            <person name="Drula E."/>
            <person name="Hughes K.W."/>
            <person name="Mata J.L."/>
            <person name="Ishikawa N.K."/>
            <person name="Vargas-Isla R."/>
            <person name="Ushijima S."/>
            <person name="Smith C.A."/>
            <person name="Ahrendt S."/>
            <person name="Andreopoulos W."/>
            <person name="He G."/>
            <person name="Labutti K."/>
            <person name="Lipzen A."/>
            <person name="Ng V."/>
            <person name="Sandor L."/>
            <person name="Barry K."/>
            <person name="Martinez A.T."/>
            <person name="Xiao Y."/>
            <person name="Gibbons J.G."/>
            <person name="Terashima K."/>
            <person name="Hibbett D.S."/>
            <person name="Grigoriev I.V."/>
        </authorList>
    </citation>
    <scope>NUCLEOTIDE SEQUENCE</scope>
    <source>
        <strain evidence="2">Sp2 HRB7682 ss15</strain>
    </source>
</reference>
<dbReference type="InterPro" id="IPR000182">
    <property type="entry name" value="GNAT_dom"/>
</dbReference>
<name>A0A9W9B1I7_9AGAR</name>
<gene>
    <name evidence="2" type="ORF">C8J55DRAFT_497028</name>
</gene>
<evidence type="ECO:0000313" key="3">
    <source>
        <dbReference type="Proteomes" id="UP001150238"/>
    </source>
</evidence>
<comment type="caution">
    <text evidence="2">The sequence shown here is derived from an EMBL/GenBank/DDBJ whole genome shotgun (WGS) entry which is preliminary data.</text>
</comment>
<dbReference type="GO" id="GO:0016747">
    <property type="term" value="F:acyltransferase activity, transferring groups other than amino-acyl groups"/>
    <property type="evidence" value="ECO:0007669"/>
    <property type="project" value="InterPro"/>
</dbReference>
<dbReference type="Pfam" id="PF13673">
    <property type="entry name" value="Acetyltransf_10"/>
    <property type="match status" value="1"/>
</dbReference>
<reference evidence="2" key="2">
    <citation type="journal article" date="2023" name="Proc. Natl. Acad. Sci. U.S.A.">
        <title>A global phylogenomic analysis of the shiitake genus Lentinula.</title>
        <authorList>
            <person name="Sierra-Patev S."/>
            <person name="Min B."/>
            <person name="Naranjo-Ortiz M."/>
            <person name="Looney B."/>
            <person name="Konkel Z."/>
            <person name="Slot J.C."/>
            <person name="Sakamoto Y."/>
            <person name="Steenwyk J.L."/>
            <person name="Rokas A."/>
            <person name="Carro J."/>
            <person name="Camarero S."/>
            <person name="Ferreira P."/>
            <person name="Molpeceres G."/>
            <person name="Ruiz-Duenas F.J."/>
            <person name="Serrano A."/>
            <person name="Henrissat B."/>
            <person name="Drula E."/>
            <person name="Hughes K.W."/>
            <person name="Mata J.L."/>
            <person name="Ishikawa N.K."/>
            <person name="Vargas-Isla R."/>
            <person name="Ushijima S."/>
            <person name="Smith C.A."/>
            <person name="Donoghue J."/>
            <person name="Ahrendt S."/>
            <person name="Andreopoulos W."/>
            <person name="He G."/>
            <person name="LaButti K."/>
            <person name="Lipzen A."/>
            <person name="Ng V."/>
            <person name="Riley R."/>
            <person name="Sandor L."/>
            <person name="Barry K."/>
            <person name="Martinez A.T."/>
            <person name="Xiao Y."/>
            <person name="Gibbons J.G."/>
            <person name="Terashima K."/>
            <person name="Grigoriev I.V."/>
            <person name="Hibbett D."/>
        </authorList>
    </citation>
    <scope>NUCLEOTIDE SEQUENCE</scope>
    <source>
        <strain evidence="2">Sp2 HRB7682 ss15</strain>
    </source>
</reference>
<dbReference type="Proteomes" id="UP001150238">
    <property type="component" value="Unassembled WGS sequence"/>
</dbReference>
<organism evidence="2 3">
    <name type="scientific">Lentinula lateritia</name>
    <dbReference type="NCBI Taxonomy" id="40482"/>
    <lineage>
        <taxon>Eukaryota</taxon>
        <taxon>Fungi</taxon>
        <taxon>Dikarya</taxon>
        <taxon>Basidiomycota</taxon>
        <taxon>Agaricomycotina</taxon>
        <taxon>Agaricomycetes</taxon>
        <taxon>Agaricomycetidae</taxon>
        <taxon>Agaricales</taxon>
        <taxon>Marasmiineae</taxon>
        <taxon>Omphalotaceae</taxon>
        <taxon>Lentinula</taxon>
    </lineage>
</organism>
<dbReference type="AlphaFoldDB" id="A0A9W9B1I7"/>
<feature type="domain" description="N-acetyltransferase" evidence="1">
    <location>
        <begin position="107"/>
        <end position="180"/>
    </location>
</feature>
<proteinExistence type="predicted"/>
<evidence type="ECO:0000259" key="1">
    <source>
        <dbReference type="Pfam" id="PF13673"/>
    </source>
</evidence>
<evidence type="ECO:0000313" key="2">
    <source>
        <dbReference type="EMBL" id="KAJ4494583.1"/>
    </source>
</evidence>
<dbReference type="SUPFAM" id="SSF55729">
    <property type="entry name" value="Acyl-CoA N-acyltransferases (Nat)"/>
    <property type="match status" value="1"/>
</dbReference>
<dbReference type="InterPro" id="IPR016181">
    <property type="entry name" value="Acyl_CoA_acyltransferase"/>
</dbReference>